<evidence type="ECO:0000313" key="2">
    <source>
        <dbReference type="Proteomes" id="UP000728968"/>
    </source>
</evidence>
<gene>
    <name evidence="1" type="ORF">H6A04_11755</name>
</gene>
<keyword evidence="2" id="KW-1185">Reference proteome</keyword>
<sequence length="82" mass="9815">KFNENEEKKLEKIIEIFEVGKISKNYIKNILQECKKVFETANPHKILEVFYETIPEEYKGITQKRVDKSEHKVEVLLSEYLI</sequence>
<accession>A0ABS2G4E7</accession>
<feature type="non-terminal residue" evidence="1">
    <location>
        <position position="1"/>
    </location>
</feature>
<protein>
    <submittedName>
        <fullName evidence="1">Uncharacterized protein</fullName>
    </submittedName>
</protein>
<organism evidence="1 2">
    <name type="scientific">Fusobacterium mortiferum</name>
    <dbReference type="NCBI Taxonomy" id="850"/>
    <lineage>
        <taxon>Bacteria</taxon>
        <taxon>Fusobacteriati</taxon>
        <taxon>Fusobacteriota</taxon>
        <taxon>Fusobacteriia</taxon>
        <taxon>Fusobacteriales</taxon>
        <taxon>Fusobacteriaceae</taxon>
        <taxon>Fusobacterium</taxon>
    </lineage>
</organism>
<dbReference type="RefSeq" id="WP_204716908.1">
    <property type="nucleotide sequence ID" value="NZ_JACJLT010000278.1"/>
</dbReference>
<comment type="caution">
    <text evidence="1">The sequence shown here is derived from an EMBL/GenBank/DDBJ whole genome shotgun (WGS) entry which is preliminary data.</text>
</comment>
<evidence type="ECO:0000313" key="1">
    <source>
        <dbReference type="EMBL" id="MBM6876301.1"/>
    </source>
</evidence>
<name>A0ABS2G4E7_FUSMR</name>
<reference evidence="1 2" key="1">
    <citation type="journal article" date="2021" name="Sci. Rep.">
        <title>The distribution of antibiotic resistance genes in chicken gut microbiota commensals.</title>
        <authorList>
            <person name="Juricova H."/>
            <person name="Matiasovicova J."/>
            <person name="Kubasova T."/>
            <person name="Cejkova D."/>
            <person name="Rychlik I."/>
        </authorList>
    </citation>
    <scope>NUCLEOTIDE SEQUENCE [LARGE SCALE GENOMIC DNA]</scope>
    <source>
        <strain evidence="1 2">An425</strain>
    </source>
</reference>
<dbReference type="EMBL" id="JACJLT010000278">
    <property type="protein sequence ID" value="MBM6876301.1"/>
    <property type="molecule type" value="Genomic_DNA"/>
</dbReference>
<dbReference type="Proteomes" id="UP000728968">
    <property type="component" value="Unassembled WGS sequence"/>
</dbReference>
<proteinExistence type="predicted"/>